<accession>A0A4R7UU01</accession>
<keyword evidence="2" id="KW-1133">Transmembrane helix</keyword>
<feature type="compositionally biased region" description="Gly residues" evidence="1">
    <location>
        <begin position="154"/>
        <end position="166"/>
    </location>
</feature>
<sequence>MSRIDENELRTLFEEIEAPPGLDRWRERIADVDAEAVEQARHDLEATEDEEHESHDAVVVPLPADGGFRPRHRRRSVAVAAAAAVVVGLGGLVVTTQLFSDSPPADPPMIIDAPDRTDTTAPPPTPRTSGTSEGVSTPPSGPGSNQSQPPPAGPGGVTTGGGGGPVGNDQPIGSEPAWPAMVGDPTAANTGVPLGASLGDRNGDLRITTPNQVVSDLRVNGSVIVDAPGVTLKRVLIVAPYGVPAVRQNATGLTIVDSELSGGTALTQGAAGLTVRRSRLEAGVTVTSGAQVVDCFLDGGNVIVPSGSTSVLLRHNTFGQVTMSDLDAPIRGVTIENNLLAQVDAPTGAGSASIYVTGNRFHGTAPSTGWNSSATDYRWSGNVFADSGAPAQP</sequence>
<dbReference type="SUPFAM" id="SSF51126">
    <property type="entry name" value="Pectin lyase-like"/>
    <property type="match status" value="1"/>
</dbReference>
<evidence type="ECO:0000256" key="1">
    <source>
        <dbReference type="SAM" id="MobiDB-lite"/>
    </source>
</evidence>
<dbReference type="RefSeq" id="WP_133908582.1">
    <property type="nucleotide sequence ID" value="NZ_SOCP01000024.1"/>
</dbReference>
<dbReference type="Proteomes" id="UP000294927">
    <property type="component" value="Unassembled WGS sequence"/>
</dbReference>
<gene>
    <name evidence="3" type="ORF">CLV71_124162</name>
</gene>
<feature type="region of interest" description="Disordered" evidence="1">
    <location>
        <begin position="99"/>
        <end position="195"/>
    </location>
</feature>
<protein>
    <recommendedName>
        <fullName evidence="5">Right handed beta helix domain-containing protein</fullName>
    </recommendedName>
</protein>
<proteinExistence type="predicted"/>
<dbReference type="AlphaFoldDB" id="A0A4R7UU01"/>
<evidence type="ECO:0008006" key="5">
    <source>
        <dbReference type="Google" id="ProtNLM"/>
    </source>
</evidence>
<name>A0A4R7UU01_9PSEU</name>
<comment type="caution">
    <text evidence="3">The sequence shown here is derived from an EMBL/GenBank/DDBJ whole genome shotgun (WGS) entry which is preliminary data.</text>
</comment>
<dbReference type="OrthoDB" id="505641at2"/>
<feature type="transmembrane region" description="Helical" evidence="2">
    <location>
        <begin position="77"/>
        <end position="99"/>
    </location>
</feature>
<dbReference type="EMBL" id="SOCP01000024">
    <property type="protein sequence ID" value="TDV40143.1"/>
    <property type="molecule type" value="Genomic_DNA"/>
</dbReference>
<keyword evidence="2" id="KW-0472">Membrane</keyword>
<keyword evidence="4" id="KW-1185">Reference proteome</keyword>
<organism evidence="3 4">
    <name type="scientific">Actinophytocola oryzae</name>
    <dbReference type="NCBI Taxonomy" id="502181"/>
    <lineage>
        <taxon>Bacteria</taxon>
        <taxon>Bacillati</taxon>
        <taxon>Actinomycetota</taxon>
        <taxon>Actinomycetes</taxon>
        <taxon>Pseudonocardiales</taxon>
        <taxon>Pseudonocardiaceae</taxon>
    </lineage>
</organism>
<feature type="compositionally biased region" description="Low complexity" evidence="1">
    <location>
        <begin position="100"/>
        <end position="112"/>
    </location>
</feature>
<dbReference type="InterPro" id="IPR011050">
    <property type="entry name" value="Pectin_lyase_fold/virulence"/>
</dbReference>
<evidence type="ECO:0000313" key="4">
    <source>
        <dbReference type="Proteomes" id="UP000294927"/>
    </source>
</evidence>
<dbReference type="InterPro" id="IPR012334">
    <property type="entry name" value="Pectin_lyas_fold"/>
</dbReference>
<evidence type="ECO:0000313" key="3">
    <source>
        <dbReference type="EMBL" id="TDV40143.1"/>
    </source>
</evidence>
<keyword evidence="2" id="KW-0812">Transmembrane</keyword>
<reference evidence="3 4" key="1">
    <citation type="submission" date="2019-03" db="EMBL/GenBank/DDBJ databases">
        <title>Genomic Encyclopedia of Archaeal and Bacterial Type Strains, Phase II (KMG-II): from individual species to whole genera.</title>
        <authorList>
            <person name="Goeker M."/>
        </authorList>
    </citation>
    <scope>NUCLEOTIDE SEQUENCE [LARGE SCALE GENOMIC DNA]</scope>
    <source>
        <strain evidence="3 4">DSM 45499</strain>
    </source>
</reference>
<evidence type="ECO:0000256" key="2">
    <source>
        <dbReference type="SAM" id="Phobius"/>
    </source>
</evidence>
<dbReference type="Gene3D" id="2.160.20.10">
    <property type="entry name" value="Single-stranded right-handed beta-helix, Pectin lyase-like"/>
    <property type="match status" value="1"/>
</dbReference>